<proteinExistence type="predicted"/>
<dbReference type="SUPFAM" id="SSF52540">
    <property type="entry name" value="P-loop containing nucleoside triphosphate hydrolases"/>
    <property type="match status" value="1"/>
</dbReference>
<accession>A0AAW5QWE1</accession>
<dbReference type="AlphaFoldDB" id="A0AAW5QWE1"/>
<keyword evidence="3" id="KW-1185">Reference proteome</keyword>
<reference evidence="2 3" key="1">
    <citation type="submission" date="2022-04" db="EMBL/GenBank/DDBJ databases">
        <authorList>
            <person name="Ye Y.-Q."/>
            <person name="Du Z.-J."/>
        </authorList>
    </citation>
    <scope>NUCLEOTIDE SEQUENCE [LARGE SCALE GENOMIC DNA]</scope>
    <source>
        <strain evidence="2 3">A6E488</strain>
    </source>
</reference>
<dbReference type="Gene3D" id="3.40.50.300">
    <property type="entry name" value="P-loop containing nucleotide triphosphate hydrolases"/>
    <property type="match status" value="1"/>
</dbReference>
<gene>
    <name evidence="2" type="ORF">MUB46_09220</name>
</gene>
<evidence type="ECO:0000313" key="2">
    <source>
        <dbReference type="EMBL" id="MCT8972033.1"/>
    </source>
</evidence>
<dbReference type="Proteomes" id="UP001320898">
    <property type="component" value="Unassembled WGS sequence"/>
</dbReference>
<dbReference type="InterPro" id="IPR027417">
    <property type="entry name" value="P-loop_NTPase"/>
</dbReference>
<organism evidence="2 3">
    <name type="scientific">Microbaculum marinisediminis</name>
    <dbReference type="NCBI Taxonomy" id="2931392"/>
    <lineage>
        <taxon>Bacteria</taxon>
        <taxon>Pseudomonadati</taxon>
        <taxon>Pseudomonadota</taxon>
        <taxon>Alphaproteobacteria</taxon>
        <taxon>Hyphomicrobiales</taxon>
        <taxon>Tepidamorphaceae</taxon>
        <taxon>Microbaculum</taxon>
    </lineage>
</organism>
<comment type="caution">
    <text evidence="2">The sequence shown here is derived from an EMBL/GenBank/DDBJ whole genome shotgun (WGS) entry which is preliminary data.</text>
</comment>
<dbReference type="EMBL" id="JALIDZ010000004">
    <property type="protein sequence ID" value="MCT8972033.1"/>
    <property type="molecule type" value="Genomic_DNA"/>
</dbReference>
<evidence type="ECO:0000313" key="3">
    <source>
        <dbReference type="Proteomes" id="UP001320898"/>
    </source>
</evidence>
<dbReference type="RefSeq" id="WP_261615612.1">
    <property type="nucleotide sequence ID" value="NZ_JALIDZ010000004.1"/>
</dbReference>
<sequence>MSAKRSVIIITYGRTGSTLLVGLLNTADRTLIRGENGNFFYNLYKAYSALVQSKRRGGTKPNHPFYGIDKADLTGFIAMCRQAVYKVLAVPRPWLSGPTTIGFKEVRYLQMGERDLLEYIDFMDMIFPDPVYVFLTRDHEKVASSGFYKSKKNKRKLAEKLAACDRKFENIASRRTNTFSIDYKDLKADSEPLRELFAFAGLAYHPDRIEKILKTDHSPQTPKHLVRRTSPADAAG</sequence>
<protein>
    <submittedName>
        <fullName evidence="2">Sulfotransferase</fullName>
    </submittedName>
</protein>
<evidence type="ECO:0000256" key="1">
    <source>
        <dbReference type="SAM" id="MobiDB-lite"/>
    </source>
</evidence>
<name>A0AAW5QWE1_9HYPH</name>
<dbReference type="Pfam" id="PF13469">
    <property type="entry name" value="Sulfotransfer_3"/>
    <property type="match status" value="1"/>
</dbReference>
<feature type="region of interest" description="Disordered" evidence="1">
    <location>
        <begin position="217"/>
        <end position="236"/>
    </location>
</feature>